<keyword evidence="2" id="KW-1133">Transmembrane helix</keyword>
<sequence>MAEVPSGGPWGPEYDDRRAHAARDPRRAGDLHEPDRLEGPFSLLSRTAWQAVLVAGIAALALGIMLLVWPEATLLAAGVLFGLYLLFSGVLQLASAFGTHTATSLRVMAFISGALSILLGLFCFRGAMQSILLLALWIGIGWLFRGVTHTLAAASDPSVPARGWQILLGILSLLAGVVLIVSPFESVAVLTVVGGAWLLALGITEIITAYQLRKRARAVPRAL</sequence>
<dbReference type="RefSeq" id="WP_189776343.1">
    <property type="nucleotide sequence ID" value="NZ_BMVY01000025.1"/>
</dbReference>
<feature type="transmembrane region" description="Helical" evidence="2">
    <location>
        <begin position="134"/>
        <end position="154"/>
    </location>
</feature>
<dbReference type="EMBL" id="CP108133">
    <property type="protein sequence ID" value="WTP50578.1"/>
    <property type="molecule type" value="Genomic_DNA"/>
</dbReference>
<accession>A0ABZ1JLJ4</accession>
<feature type="compositionally biased region" description="Basic and acidic residues" evidence="1">
    <location>
        <begin position="14"/>
        <end position="33"/>
    </location>
</feature>
<evidence type="ECO:0000313" key="3">
    <source>
        <dbReference type="EMBL" id="WTP50578.1"/>
    </source>
</evidence>
<gene>
    <name evidence="3" type="ORF">OG288_21090</name>
</gene>
<keyword evidence="4" id="KW-1185">Reference proteome</keyword>
<evidence type="ECO:0000313" key="4">
    <source>
        <dbReference type="Proteomes" id="UP001432166"/>
    </source>
</evidence>
<keyword evidence="2" id="KW-0472">Membrane</keyword>
<protein>
    <submittedName>
        <fullName evidence="3">HdeD family acid-resistance protein</fullName>
    </submittedName>
</protein>
<feature type="transmembrane region" description="Helical" evidence="2">
    <location>
        <begin position="166"/>
        <end position="184"/>
    </location>
</feature>
<dbReference type="Pfam" id="PF03729">
    <property type="entry name" value="DUF308"/>
    <property type="match status" value="2"/>
</dbReference>
<reference evidence="3" key="1">
    <citation type="submission" date="2022-10" db="EMBL/GenBank/DDBJ databases">
        <title>The complete genomes of actinobacterial strains from the NBC collection.</title>
        <authorList>
            <person name="Joergensen T.S."/>
            <person name="Alvarez Arevalo M."/>
            <person name="Sterndorff E.B."/>
            <person name="Faurdal D."/>
            <person name="Vuksanovic O."/>
            <person name="Mourched A.-S."/>
            <person name="Charusanti P."/>
            <person name="Shaw S."/>
            <person name="Blin K."/>
            <person name="Weber T."/>
        </authorList>
    </citation>
    <scope>NUCLEOTIDE SEQUENCE</scope>
    <source>
        <strain evidence="3">NBC_00189</strain>
    </source>
</reference>
<evidence type="ECO:0000256" key="2">
    <source>
        <dbReference type="SAM" id="Phobius"/>
    </source>
</evidence>
<keyword evidence="2" id="KW-0812">Transmembrane</keyword>
<proteinExistence type="predicted"/>
<evidence type="ECO:0000256" key="1">
    <source>
        <dbReference type="SAM" id="MobiDB-lite"/>
    </source>
</evidence>
<feature type="transmembrane region" description="Helical" evidence="2">
    <location>
        <begin position="51"/>
        <end position="69"/>
    </location>
</feature>
<feature type="transmembrane region" description="Helical" evidence="2">
    <location>
        <begin position="107"/>
        <end position="128"/>
    </location>
</feature>
<feature type="transmembrane region" description="Helical" evidence="2">
    <location>
        <begin position="75"/>
        <end position="95"/>
    </location>
</feature>
<name>A0ABZ1JLJ4_9ACTN</name>
<organism evidence="3 4">
    <name type="scientific">Streptomyces tauricus</name>
    <dbReference type="NCBI Taxonomy" id="68274"/>
    <lineage>
        <taxon>Bacteria</taxon>
        <taxon>Bacillati</taxon>
        <taxon>Actinomycetota</taxon>
        <taxon>Actinomycetes</taxon>
        <taxon>Kitasatosporales</taxon>
        <taxon>Streptomycetaceae</taxon>
        <taxon>Streptomyces</taxon>
        <taxon>Streptomyces aurantiacus group</taxon>
    </lineage>
</organism>
<dbReference type="Proteomes" id="UP001432166">
    <property type="component" value="Chromosome"/>
</dbReference>
<feature type="region of interest" description="Disordered" evidence="1">
    <location>
        <begin position="1"/>
        <end position="33"/>
    </location>
</feature>
<feature type="transmembrane region" description="Helical" evidence="2">
    <location>
        <begin position="190"/>
        <end position="212"/>
    </location>
</feature>
<dbReference type="InterPro" id="IPR052712">
    <property type="entry name" value="Acid_resist_chaperone_HdeD"/>
</dbReference>
<dbReference type="PANTHER" id="PTHR34989">
    <property type="entry name" value="PROTEIN HDED"/>
    <property type="match status" value="1"/>
</dbReference>
<dbReference type="InterPro" id="IPR005325">
    <property type="entry name" value="DUF308_memb"/>
</dbReference>
<dbReference type="PANTHER" id="PTHR34989:SF1">
    <property type="entry name" value="PROTEIN HDED"/>
    <property type="match status" value="1"/>
</dbReference>